<evidence type="ECO:0000256" key="1">
    <source>
        <dbReference type="SAM" id="MobiDB-lite"/>
    </source>
</evidence>
<dbReference type="Proteomes" id="UP000029082">
    <property type="component" value="Unassembled WGS sequence"/>
</dbReference>
<feature type="compositionally biased region" description="Basic and acidic residues" evidence="1">
    <location>
        <begin position="37"/>
        <end position="53"/>
    </location>
</feature>
<name>A0A087BZU9_9BIFI</name>
<accession>A0A087BZU9</accession>
<organism evidence="2 3">
    <name type="scientific">Bifidobacterium mongoliense DSM 21395</name>
    <dbReference type="NCBI Taxonomy" id="1437603"/>
    <lineage>
        <taxon>Bacteria</taxon>
        <taxon>Bacillati</taxon>
        <taxon>Actinomycetota</taxon>
        <taxon>Actinomycetes</taxon>
        <taxon>Bifidobacteriales</taxon>
        <taxon>Bifidobacteriaceae</taxon>
        <taxon>Bifidobacterium</taxon>
    </lineage>
</organism>
<sequence>MRCAECGARIPDAARHGKPQKYCSSKCRLRAWRREKKAQDETPAKRPPKTTESRKRRTAHHEPCKKNTVQTEPESEPYDVLLKRTQHRLQTAMFDPRTPSTSLSALSKQLLTVTKELESLTGDDGTPETVSLTEVVDDAFDPETI</sequence>
<dbReference type="eggNOG" id="ENOG5031WCQ">
    <property type="taxonomic scope" value="Bacteria"/>
</dbReference>
<protein>
    <submittedName>
        <fullName evidence="2">Uncharacterized protein</fullName>
    </submittedName>
</protein>
<dbReference type="EMBL" id="JGZE01000013">
    <property type="protein sequence ID" value="KFI76549.1"/>
    <property type="molecule type" value="Genomic_DNA"/>
</dbReference>
<reference evidence="2 3" key="1">
    <citation type="submission" date="2014-03" db="EMBL/GenBank/DDBJ databases">
        <title>Genomics of Bifidobacteria.</title>
        <authorList>
            <person name="Ventura M."/>
            <person name="Milani C."/>
            <person name="Lugli G.A."/>
        </authorList>
    </citation>
    <scope>NUCLEOTIDE SEQUENCE [LARGE SCALE GENOMIC DNA]</scope>
    <source>
        <strain evidence="2 3">DSM 21395</strain>
    </source>
</reference>
<keyword evidence="3" id="KW-1185">Reference proteome</keyword>
<comment type="caution">
    <text evidence="2">The sequence shown here is derived from an EMBL/GenBank/DDBJ whole genome shotgun (WGS) entry which is preliminary data.</text>
</comment>
<proteinExistence type="predicted"/>
<gene>
    <name evidence="2" type="ORF">BMON_1146</name>
</gene>
<dbReference type="STRING" id="1437603.GCA_000771525_00344"/>
<dbReference type="AlphaFoldDB" id="A0A087BZU9"/>
<evidence type="ECO:0000313" key="2">
    <source>
        <dbReference type="EMBL" id="KFI76549.1"/>
    </source>
</evidence>
<evidence type="ECO:0000313" key="3">
    <source>
        <dbReference type="Proteomes" id="UP000029082"/>
    </source>
</evidence>
<feature type="region of interest" description="Disordered" evidence="1">
    <location>
        <begin position="33"/>
        <end position="78"/>
    </location>
</feature>